<evidence type="ECO:0000259" key="2">
    <source>
        <dbReference type="Pfam" id="PF09587"/>
    </source>
</evidence>
<name>A0A8T8K812_9EURY</name>
<evidence type="ECO:0000313" key="4">
    <source>
        <dbReference type="Proteomes" id="UP000681041"/>
    </source>
</evidence>
<evidence type="ECO:0000313" key="3">
    <source>
        <dbReference type="EMBL" id="QUH24039.1"/>
    </source>
</evidence>
<dbReference type="Proteomes" id="UP000681041">
    <property type="component" value="Chromosome"/>
</dbReference>
<accession>A0A8T8K812</accession>
<dbReference type="OrthoDB" id="199819at2157"/>
<dbReference type="AlphaFoldDB" id="A0A8T8K812"/>
<evidence type="ECO:0000256" key="1">
    <source>
        <dbReference type="SAM" id="Phobius"/>
    </source>
</evidence>
<protein>
    <submittedName>
        <fullName evidence="3">CapA family protein</fullName>
    </submittedName>
</protein>
<dbReference type="KEGG" id="meme:HYG87_09870"/>
<reference evidence="3" key="1">
    <citation type="submission" date="2020-07" db="EMBL/GenBank/DDBJ databases">
        <title>Methanobacterium. sp. MethCan genome.</title>
        <authorList>
            <person name="Postec A."/>
            <person name="Quemeneur M."/>
        </authorList>
    </citation>
    <scope>NUCLEOTIDE SEQUENCE</scope>
    <source>
        <strain evidence="3">MethCAN</strain>
    </source>
</reference>
<keyword evidence="1" id="KW-1133">Transmembrane helix</keyword>
<gene>
    <name evidence="3" type="ORF">HYG87_09870</name>
</gene>
<dbReference type="Pfam" id="PF09587">
    <property type="entry name" value="PGA_cap"/>
    <property type="match status" value="1"/>
</dbReference>
<dbReference type="EMBL" id="CP058560">
    <property type="protein sequence ID" value="QUH24039.1"/>
    <property type="molecule type" value="Genomic_DNA"/>
</dbReference>
<sequence length="102" mass="11209">MPKKIFFILFLMISSGTLIFVLSGNFSTYETEKVSSLNSSNLTMMFTGDVMLSRGVNSALESNVNVFNDLTPLFKSSDMVVVNLEGPFTRVTTPTKAVISLK</sequence>
<feature type="transmembrane region" description="Helical" evidence="1">
    <location>
        <begin position="6"/>
        <end position="26"/>
    </location>
</feature>
<dbReference type="InterPro" id="IPR019079">
    <property type="entry name" value="Capsule_synth_CapA"/>
</dbReference>
<feature type="domain" description="Capsule synthesis protein CapA" evidence="2">
    <location>
        <begin position="43"/>
        <end position="97"/>
    </location>
</feature>
<proteinExistence type="predicted"/>
<keyword evidence="1" id="KW-0472">Membrane</keyword>
<keyword evidence="1" id="KW-0812">Transmembrane</keyword>
<keyword evidence="4" id="KW-1185">Reference proteome</keyword>
<organism evidence="3 4">
    <name type="scientific">Methanobacterium alkalithermotolerans</name>
    <dbReference type="NCBI Taxonomy" id="2731220"/>
    <lineage>
        <taxon>Archaea</taxon>
        <taxon>Methanobacteriati</taxon>
        <taxon>Methanobacteriota</taxon>
        <taxon>Methanomada group</taxon>
        <taxon>Methanobacteria</taxon>
        <taxon>Methanobacteriales</taxon>
        <taxon>Methanobacteriaceae</taxon>
        <taxon>Methanobacterium</taxon>
    </lineage>
</organism>